<reference evidence="12" key="2">
    <citation type="submission" date="2025-09" db="UniProtKB">
        <authorList>
            <consortium name="Ensembl"/>
        </authorList>
    </citation>
    <scope>IDENTIFICATION</scope>
</reference>
<dbReference type="AlphaFoldDB" id="A0A8C6FL27"/>
<keyword evidence="6" id="KW-0807">Transducer</keyword>
<evidence type="ECO:0000256" key="3">
    <source>
        <dbReference type="ARBA" id="ARBA00018873"/>
    </source>
</evidence>
<dbReference type="GO" id="GO:0007200">
    <property type="term" value="P:phospholipase C-activating G protein-coupled receptor signaling pathway"/>
    <property type="evidence" value="ECO:0007669"/>
    <property type="project" value="Ensembl"/>
</dbReference>
<protein>
    <recommendedName>
        <fullName evidence="3">Thyrotropin-releasing hormone receptor</fullName>
    </recommendedName>
    <alternativeName>
        <fullName evidence="8">Thyroliberin receptor</fullName>
    </alternativeName>
</protein>
<evidence type="ECO:0000256" key="7">
    <source>
        <dbReference type="ARBA" id="ARBA00023136"/>
    </source>
</evidence>
<feature type="transmembrane region" description="Helical" evidence="10">
    <location>
        <begin position="100"/>
        <end position="122"/>
    </location>
</feature>
<evidence type="ECO:0000259" key="11">
    <source>
        <dbReference type="PROSITE" id="PS50262"/>
    </source>
</evidence>
<dbReference type="PRINTS" id="PR00751">
    <property type="entry name" value="THYROLIBRINR"/>
</dbReference>
<dbReference type="PANTHER" id="PTHR46061">
    <property type="entry name" value="THYROTROPIN-RELEASING HORMONE RECEPTOR"/>
    <property type="match status" value="1"/>
</dbReference>
<keyword evidence="13" id="KW-1185">Reference proteome</keyword>
<dbReference type="PRINTS" id="PR01846">
    <property type="entry name" value="TRHRFAMILY"/>
</dbReference>
<dbReference type="PRINTS" id="PR00237">
    <property type="entry name" value="GPCRRHODOPSN"/>
</dbReference>
<comment type="subcellular location">
    <subcellularLocation>
        <location evidence="2">Membrane</location>
    </subcellularLocation>
</comment>
<dbReference type="InterPro" id="IPR002120">
    <property type="entry name" value="TRH_rcpt_1"/>
</dbReference>
<keyword evidence="5 10" id="KW-1133">Transmembrane helix</keyword>
<evidence type="ECO:0000313" key="13">
    <source>
        <dbReference type="Proteomes" id="UP000694544"/>
    </source>
</evidence>
<feature type="transmembrane region" description="Helical" evidence="10">
    <location>
        <begin position="253"/>
        <end position="271"/>
    </location>
</feature>
<evidence type="ECO:0000256" key="9">
    <source>
        <dbReference type="SAM" id="MobiDB-lite"/>
    </source>
</evidence>
<evidence type="ECO:0000256" key="10">
    <source>
        <dbReference type="SAM" id="Phobius"/>
    </source>
</evidence>
<comment type="function">
    <text evidence="1">Receptor for thyrotropin-releasing hormone (TRH). Upon ligand binding, this G-protein-coupled receptor triggers activation of the phosphatidylinositol (IP3)-calcium-protein kinase C (PKC) pathway.</text>
</comment>
<organism evidence="12 13">
    <name type="scientific">Moschus moschiferus</name>
    <name type="common">Siberian musk deer</name>
    <name type="synonym">Moschus sibiricus</name>
    <dbReference type="NCBI Taxonomy" id="68415"/>
    <lineage>
        <taxon>Eukaryota</taxon>
        <taxon>Metazoa</taxon>
        <taxon>Chordata</taxon>
        <taxon>Craniata</taxon>
        <taxon>Vertebrata</taxon>
        <taxon>Euteleostomi</taxon>
        <taxon>Mammalia</taxon>
        <taxon>Eutheria</taxon>
        <taxon>Laurasiatheria</taxon>
        <taxon>Artiodactyla</taxon>
        <taxon>Ruminantia</taxon>
        <taxon>Pecora</taxon>
        <taxon>Moschidae</taxon>
        <taxon>Moschus</taxon>
    </lineage>
</organism>
<evidence type="ECO:0000313" key="12">
    <source>
        <dbReference type="Ensembl" id="ENSMMSP00000013358.1"/>
    </source>
</evidence>
<evidence type="ECO:0000256" key="1">
    <source>
        <dbReference type="ARBA" id="ARBA00004100"/>
    </source>
</evidence>
<dbReference type="Gene3D" id="1.20.1070.10">
    <property type="entry name" value="Rhodopsin 7-helix transmembrane proteins"/>
    <property type="match status" value="1"/>
</dbReference>
<keyword evidence="7 10" id="KW-0472">Membrane</keyword>
<dbReference type="PROSITE" id="PS50262">
    <property type="entry name" value="G_PROTEIN_RECEP_F1_2"/>
    <property type="match status" value="1"/>
</dbReference>
<keyword evidence="4 10" id="KW-0812">Transmembrane</keyword>
<evidence type="ECO:0000256" key="6">
    <source>
        <dbReference type="ARBA" id="ARBA00023040"/>
    </source>
</evidence>
<feature type="region of interest" description="Disordered" evidence="9">
    <location>
        <begin position="322"/>
        <end position="355"/>
    </location>
</feature>
<feature type="transmembrane region" description="Helical" evidence="10">
    <location>
        <begin position="26"/>
        <end position="48"/>
    </location>
</feature>
<dbReference type="Proteomes" id="UP000694544">
    <property type="component" value="Unplaced"/>
</dbReference>
<dbReference type="Pfam" id="PF00001">
    <property type="entry name" value="7tm_1"/>
    <property type="match status" value="1"/>
</dbReference>
<evidence type="ECO:0000256" key="8">
    <source>
        <dbReference type="ARBA" id="ARBA00032251"/>
    </source>
</evidence>
<feature type="transmembrane region" description="Helical" evidence="10">
    <location>
        <begin position="181"/>
        <end position="208"/>
    </location>
</feature>
<proteinExistence type="predicted"/>
<feature type="transmembrane region" description="Helical" evidence="10">
    <location>
        <begin position="142"/>
        <end position="161"/>
    </location>
</feature>
<evidence type="ECO:0000256" key="5">
    <source>
        <dbReference type="ARBA" id="ARBA00022989"/>
    </source>
</evidence>
<dbReference type="InterPro" id="IPR017452">
    <property type="entry name" value="GPCR_Rhodpsn_7TM"/>
</dbReference>
<dbReference type="InterPro" id="IPR000276">
    <property type="entry name" value="GPCR_Rhodpsn"/>
</dbReference>
<keyword evidence="6" id="KW-0675">Receptor</keyword>
<accession>A0A8C6FL27</accession>
<dbReference type="PANTHER" id="PTHR46061:SF5">
    <property type="entry name" value="THYROTROPIN-RELEASING HORMONE RECEPTOR"/>
    <property type="match status" value="1"/>
</dbReference>
<reference evidence="12" key="1">
    <citation type="submission" date="2025-08" db="UniProtKB">
        <authorList>
            <consortium name="Ensembl"/>
        </authorList>
    </citation>
    <scope>IDENTIFICATION</scope>
</reference>
<dbReference type="SUPFAM" id="SSF81321">
    <property type="entry name" value="Family A G protein-coupled receptor-like"/>
    <property type="match status" value="1"/>
</dbReference>
<evidence type="ECO:0000256" key="4">
    <source>
        <dbReference type="ARBA" id="ARBA00022692"/>
    </source>
</evidence>
<evidence type="ECO:0000256" key="2">
    <source>
        <dbReference type="ARBA" id="ARBA00004370"/>
    </source>
</evidence>
<feature type="compositionally biased region" description="Polar residues" evidence="9">
    <location>
        <begin position="326"/>
        <end position="336"/>
    </location>
</feature>
<feature type="transmembrane region" description="Helical" evidence="10">
    <location>
        <begin position="60"/>
        <end position="80"/>
    </location>
</feature>
<feature type="domain" description="G-protein coupled receptors family 1 profile" evidence="11">
    <location>
        <begin position="39"/>
        <end position="271"/>
    </location>
</feature>
<sequence length="355" mass="38129">GDGSPSTVFLAPSEAVPGPACKVVSIFLELLVCVVGIVGNAMVVLVVLTSWDMHTPTNCYLVSLALADLTVLLAAGLPSISESLAGQWVYGHTSCLDITYLQYLGINASSCSILAFMVERYIDICHTMRAQTVCTMARAKRVVVGVWGATSVYCLLWFFLVDLDTGGRQGLQCGYRVASSLYLLTYLLDLTVFFLTPLLAATVLYGLIARILLWSALEHLPQLGDQHGDSGGVGASCRKARGFPSSRKQVTKMLVVVVPLFAPFLDPWVLLFCRTCMYANSAINPVIYSLMSQKFRRLCQCGAEGPQRCMAGLSTASYSMVRDTPQEAQTSGSKVASPQAAGPPLLQQGPGFSTV</sequence>
<dbReference type="GeneTree" id="ENSGT01150000286932"/>
<keyword evidence="6" id="KW-0297">G-protein coupled receptor</keyword>
<name>A0A8C6FL27_MOSMO</name>
<dbReference type="GO" id="GO:0004997">
    <property type="term" value="F:thyrotropin-releasing hormone receptor activity"/>
    <property type="evidence" value="ECO:0007669"/>
    <property type="project" value="InterPro"/>
</dbReference>
<dbReference type="GO" id="GO:0016020">
    <property type="term" value="C:membrane"/>
    <property type="evidence" value="ECO:0007669"/>
    <property type="project" value="UniProtKB-SubCell"/>
</dbReference>
<dbReference type="Ensembl" id="ENSMMST00000014756.1">
    <property type="protein sequence ID" value="ENSMMSP00000013358.1"/>
    <property type="gene ID" value="ENSMMSG00000010221.1"/>
</dbReference>